<comment type="caution">
    <text evidence="1">The sequence shown here is derived from an EMBL/GenBank/DDBJ whole genome shotgun (WGS) entry which is preliminary data.</text>
</comment>
<name>A0ACC2EEC6_DIPCM</name>
<reference evidence="2" key="1">
    <citation type="journal article" date="2024" name="Proc. Natl. Acad. Sci. U.S.A.">
        <title>Extraordinary preservation of gene collinearity over three hundred million years revealed in homosporous lycophytes.</title>
        <authorList>
            <person name="Li C."/>
            <person name="Wickell D."/>
            <person name="Kuo L.Y."/>
            <person name="Chen X."/>
            <person name="Nie B."/>
            <person name="Liao X."/>
            <person name="Peng D."/>
            <person name="Ji J."/>
            <person name="Jenkins J."/>
            <person name="Williams M."/>
            <person name="Shu S."/>
            <person name="Plott C."/>
            <person name="Barry K."/>
            <person name="Rajasekar S."/>
            <person name="Grimwood J."/>
            <person name="Han X."/>
            <person name="Sun S."/>
            <person name="Hou Z."/>
            <person name="He W."/>
            <person name="Dai G."/>
            <person name="Sun C."/>
            <person name="Schmutz J."/>
            <person name="Leebens-Mack J.H."/>
            <person name="Li F.W."/>
            <person name="Wang L."/>
        </authorList>
    </citation>
    <scope>NUCLEOTIDE SEQUENCE [LARGE SCALE GENOMIC DNA]</scope>
    <source>
        <strain evidence="2">cv. PW_Plant_1</strain>
    </source>
</reference>
<evidence type="ECO:0000313" key="2">
    <source>
        <dbReference type="Proteomes" id="UP001162992"/>
    </source>
</evidence>
<evidence type="ECO:0000313" key="1">
    <source>
        <dbReference type="EMBL" id="KAJ7564786.1"/>
    </source>
</evidence>
<gene>
    <name evidence="1" type="ORF">O6H91_02G033500</name>
</gene>
<dbReference type="Proteomes" id="UP001162992">
    <property type="component" value="Chromosome 2"/>
</dbReference>
<organism evidence="1 2">
    <name type="scientific">Diphasiastrum complanatum</name>
    <name type="common">Issler's clubmoss</name>
    <name type="synonym">Lycopodium complanatum</name>
    <dbReference type="NCBI Taxonomy" id="34168"/>
    <lineage>
        <taxon>Eukaryota</taxon>
        <taxon>Viridiplantae</taxon>
        <taxon>Streptophyta</taxon>
        <taxon>Embryophyta</taxon>
        <taxon>Tracheophyta</taxon>
        <taxon>Lycopodiopsida</taxon>
        <taxon>Lycopodiales</taxon>
        <taxon>Lycopodiaceae</taxon>
        <taxon>Lycopodioideae</taxon>
        <taxon>Diphasiastrum</taxon>
    </lineage>
</organism>
<sequence length="1179" mass="129719">MEENLELRVVALQGAAAEVLCALELQHLLIGRSHECTYPPEILSLPCLSCISPEDQALLASDFKEQRFIRKALAPFQVNLKLLKELKPNVIITQDRCEACGGGLDELQKACGRLIFGDDKRCRLLSLKPLMIEDIFQNIQSVANVCYSSGKGKKLVANLKTRWKHAMQRSPQWADGVPRINVACLQWLEPLIGAGYWIPEIVACAGGFNMFGDVGHHSPVISWPEFMHADPDVIIIVCLGLNIERASSVLALLQNANQWRQLRAVIAKRVYVVNGERYFNLPGTTVVDSAELVVEILYGSRNEQTFLYHGNGYVRWEVRNNVEHAVPSNGLQSLARRSNQGTVGAEDLEGEHAGRRGILEDCLMEKEVQNGRVTFVSHMHSDSDSTVSSEKKASVLASSRKGNGWDDCCEEGHVGYNKSASMFRMNSSKRNKDLVDNRSKTGRRLDFSSSSILDSLAEISLADSNPSALKVIGEVSGQQYSGHSMDSTLTDQASPSLHEGRFADAVDQSSGAKLVTNVRHYAVPPTLEMDFSACYTKDPTMHNAGAIAKRSCETSPVKGSPFSAGRSSNARSSWASISSSGTLSEKEVLSKMWASTEAAAKCQSSEALRGSIKRGKYSHDSAKDVPDCVDIATVYKLVVGTDVQLDKRSEEVKNNNATSGRKRCRAKHPQADPSLNKKPMGAVQNGTNAMSKSFDCTLSLRNSKLSVFSQKALALRNLIFKAVKELPFADCLLLSGGLGSTILAEAAQLAFPKSYRIGVTVLAGPDAKDKHFSPLISKEYDMKHIVVGGGDKGNPVDLLEMQLDFVVETLQTFNPSEIQKAIALAAALREAKRLGFSSVVTGDGADELFAGHYCMQSMTEDEFDCYRYQQISSMTYSSVSLGTAVGIKVLQPYLNQKVVEFAAGLGKVDLIGPKDGKVHDKFFLRHAFSEVISARRSKDAIEVGSGTYVLSQYFSGQVSWAQFKVEASRIFREDRVKIRDPEHLAYYLVFQRIFKDRAPPGMVRWGSNPCVACGYQMTMMKQMCCSVCGHYPAGLKISCNNLEHSSSLKDLHNNLDESNSKVDNQTLRQTFISKKCLVKTSEKTPVNESCHTVCNNTESNDTLASQSADVPTDLGALNDDYASDFVACKSPVAELQEVDHFENPNLESEVRKKKRWFWKLAAGITMLVVVLRFQKKRAG</sequence>
<dbReference type="EMBL" id="CM055093">
    <property type="protein sequence ID" value="KAJ7564786.1"/>
    <property type="molecule type" value="Genomic_DNA"/>
</dbReference>
<keyword evidence="2" id="KW-1185">Reference proteome</keyword>
<accession>A0ACC2EEC6</accession>
<proteinExistence type="predicted"/>
<protein>
    <submittedName>
        <fullName evidence="1">Uncharacterized protein</fullName>
    </submittedName>
</protein>